<keyword evidence="1" id="KW-0812">Transmembrane</keyword>
<name>A0ABP6ZZ93_9MICO</name>
<accession>A0ABP6ZZ93</accession>
<gene>
    <name evidence="2" type="ORF">GCM10022200_01660</name>
</gene>
<dbReference type="PROSITE" id="PS00409">
    <property type="entry name" value="PROKAR_NTER_METHYL"/>
    <property type="match status" value="1"/>
</dbReference>
<reference evidence="3" key="1">
    <citation type="journal article" date="2019" name="Int. J. Syst. Evol. Microbiol.">
        <title>The Global Catalogue of Microorganisms (GCM) 10K type strain sequencing project: providing services to taxonomists for standard genome sequencing and annotation.</title>
        <authorList>
            <consortium name="The Broad Institute Genomics Platform"/>
            <consortium name="The Broad Institute Genome Sequencing Center for Infectious Disease"/>
            <person name="Wu L."/>
            <person name="Ma J."/>
        </authorList>
    </citation>
    <scope>NUCLEOTIDE SEQUENCE [LARGE SCALE GENOMIC DNA]</scope>
    <source>
        <strain evidence="3">JCM 16544</strain>
    </source>
</reference>
<protein>
    <recommendedName>
        <fullName evidence="4">Prepilin-type N-terminal cleavage/methylation domain-containing protein</fullName>
    </recommendedName>
</protein>
<keyword evidence="3" id="KW-1185">Reference proteome</keyword>
<evidence type="ECO:0000256" key="1">
    <source>
        <dbReference type="SAM" id="Phobius"/>
    </source>
</evidence>
<evidence type="ECO:0000313" key="3">
    <source>
        <dbReference type="Proteomes" id="UP001501697"/>
    </source>
</evidence>
<dbReference type="Proteomes" id="UP001501697">
    <property type="component" value="Unassembled WGS sequence"/>
</dbReference>
<proteinExistence type="predicted"/>
<dbReference type="NCBIfam" id="TIGR02532">
    <property type="entry name" value="IV_pilin_GFxxxE"/>
    <property type="match status" value="1"/>
</dbReference>
<dbReference type="RefSeq" id="WP_344735940.1">
    <property type="nucleotide sequence ID" value="NZ_BAAAYU010000001.1"/>
</dbReference>
<keyword evidence="1" id="KW-0472">Membrane</keyword>
<keyword evidence="1" id="KW-1133">Transmembrane helix</keyword>
<dbReference type="Pfam" id="PF07963">
    <property type="entry name" value="N_methyl"/>
    <property type="match status" value="1"/>
</dbReference>
<sequence length="131" mass="13533">MLRRADTAGFSLVELVVAMFLLGIIAVALLPVLWNGIRYSSEQSTVATATRQLNSLVDQARDGGTCDAVAAATGVNDYMDGAGRGFSIRAENAAGALTVPACASGSLVSFTLVARQGGDRLAQVDAIVYIP</sequence>
<dbReference type="InterPro" id="IPR012902">
    <property type="entry name" value="N_methyl_site"/>
</dbReference>
<organism evidence="2 3">
    <name type="scientific">Microbacterium awajiense</name>
    <dbReference type="NCBI Taxonomy" id="415214"/>
    <lineage>
        <taxon>Bacteria</taxon>
        <taxon>Bacillati</taxon>
        <taxon>Actinomycetota</taxon>
        <taxon>Actinomycetes</taxon>
        <taxon>Micrococcales</taxon>
        <taxon>Microbacteriaceae</taxon>
        <taxon>Microbacterium</taxon>
    </lineage>
</organism>
<feature type="transmembrane region" description="Helical" evidence="1">
    <location>
        <begin position="12"/>
        <end position="34"/>
    </location>
</feature>
<evidence type="ECO:0008006" key="4">
    <source>
        <dbReference type="Google" id="ProtNLM"/>
    </source>
</evidence>
<dbReference type="SUPFAM" id="SSF54523">
    <property type="entry name" value="Pili subunits"/>
    <property type="match status" value="1"/>
</dbReference>
<dbReference type="InterPro" id="IPR045584">
    <property type="entry name" value="Pilin-like"/>
</dbReference>
<evidence type="ECO:0000313" key="2">
    <source>
        <dbReference type="EMBL" id="GAA3623110.1"/>
    </source>
</evidence>
<dbReference type="EMBL" id="BAAAYU010000001">
    <property type="protein sequence ID" value="GAA3623110.1"/>
    <property type="molecule type" value="Genomic_DNA"/>
</dbReference>
<dbReference type="Gene3D" id="3.30.700.10">
    <property type="entry name" value="Glycoprotein, Type 4 Pilin"/>
    <property type="match status" value="1"/>
</dbReference>
<comment type="caution">
    <text evidence="2">The sequence shown here is derived from an EMBL/GenBank/DDBJ whole genome shotgun (WGS) entry which is preliminary data.</text>
</comment>